<evidence type="ECO:0000313" key="2">
    <source>
        <dbReference type="Proteomes" id="UP000308600"/>
    </source>
</evidence>
<dbReference type="Proteomes" id="UP000308600">
    <property type="component" value="Unassembled WGS sequence"/>
</dbReference>
<protein>
    <submittedName>
        <fullName evidence="1">Uncharacterized protein</fullName>
    </submittedName>
</protein>
<organism evidence="1 2">
    <name type="scientific">Pluteus cervinus</name>
    <dbReference type="NCBI Taxonomy" id="181527"/>
    <lineage>
        <taxon>Eukaryota</taxon>
        <taxon>Fungi</taxon>
        <taxon>Dikarya</taxon>
        <taxon>Basidiomycota</taxon>
        <taxon>Agaricomycotina</taxon>
        <taxon>Agaricomycetes</taxon>
        <taxon>Agaricomycetidae</taxon>
        <taxon>Agaricales</taxon>
        <taxon>Pluteineae</taxon>
        <taxon>Pluteaceae</taxon>
        <taxon>Pluteus</taxon>
    </lineage>
</organism>
<gene>
    <name evidence="1" type="ORF">BDN72DRAFT_6650</name>
</gene>
<dbReference type="EMBL" id="ML208259">
    <property type="protein sequence ID" value="TFK76736.1"/>
    <property type="molecule type" value="Genomic_DNA"/>
</dbReference>
<keyword evidence="2" id="KW-1185">Reference proteome</keyword>
<accession>A0ACD3BFR2</accession>
<sequence>MAGVLSLDAFIVVAHLQSSSIPLSASLVLSFDALAKDSSLFIICMYFFHPIVSLACKYRVLRRYPHTSRFHLPTIRTLLQLFLHYITVNSIFYMSHRCLIYDWVLTSAHHLLFFFGYTPAVDVRVGDGFFRRCGSRIV</sequence>
<reference evidence="1 2" key="1">
    <citation type="journal article" date="2019" name="Nat. Ecol. Evol.">
        <title>Megaphylogeny resolves global patterns of mushroom evolution.</title>
        <authorList>
            <person name="Varga T."/>
            <person name="Krizsan K."/>
            <person name="Foldi C."/>
            <person name="Dima B."/>
            <person name="Sanchez-Garcia M."/>
            <person name="Sanchez-Ramirez S."/>
            <person name="Szollosi G.J."/>
            <person name="Szarkandi J.G."/>
            <person name="Papp V."/>
            <person name="Albert L."/>
            <person name="Andreopoulos W."/>
            <person name="Angelini C."/>
            <person name="Antonin V."/>
            <person name="Barry K.W."/>
            <person name="Bougher N.L."/>
            <person name="Buchanan P."/>
            <person name="Buyck B."/>
            <person name="Bense V."/>
            <person name="Catcheside P."/>
            <person name="Chovatia M."/>
            <person name="Cooper J."/>
            <person name="Damon W."/>
            <person name="Desjardin D."/>
            <person name="Finy P."/>
            <person name="Geml J."/>
            <person name="Haridas S."/>
            <person name="Hughes K."/>
            <person name="Justo A."/>
            <person name="Karasinski D."/>
            <person name="Kautmanova I."/>
            <person name="Kiss B."/>
            <person name="Kocsube S."/>
            <person name="Kotiranta H."/>
            <person name="LaButti K.M."/>
            <person name="Lechner B.E."/>
            <person name="Liimatainen K."/>
            <person name="Lipzen A."/>
            <person name="Lukacs Z."/>
            <person name="Mihaltcheva S."/>
            <person name="Morgado L.N."/>
            <person name="Niskanen T."/>
            <person name="Noordeloos M.E."/>
            <person name="Ohm R.A."/>
            <person name="Ortiz-Santana B."/>
            <person name="Ovrebo C."/>
            <person name="Racz N."/>
            <person name="Riley R."/>
            <person name="Savchenko A."/>
            <person name="Shiryaev A."/>
            <person name="Soop K."/>
            <person name="Spirin V."/>
            <person name="Szebenyi C."/>
            <person name="Tomsovsky M."/>
            <person name="Tulloss R.E."/>
            <person name="Uehling J."/>
            <person name="Grigoriev I.V."/>
            <person name="Vagvolgyi C."/>
            <person name="Papp T."/>
            <person name="Martin F.M."/>
            <person name="Miettinen O."/>
            <person name="Hibbett D.S."/>
            <person name="Nagy L.G."/>
        </authorList>
    </citation>
    <scope>NUCLEOTIDE SEQUENCE [LARGE SCALE GENOMIC DNA]</scope>
    <source>
        <strain evidence="1 2">NL-1719</strain>
    </source>
</reference>
<name>A0ACD3BFR2_9AGAR</name>
<proteinExistence type="predicted"/>
<evidence type="ECO:0000313" key="1">
    <source>
        <dbReference type="EMBL" id="TFK76736.1"/>
    </source>
</evidence>